<feature type="compositionally biased region" description="Low complexity" evidence="1">
    <location>
        <begin position="305"/>
        <end position="314"/>
    </location>
</feature>
<evidence type="ECO:0000313" key="5">
    <source>
        <dbReference type="Proteomes" id="UP001610728"/>
    </source>
</evidence>
<keyword evidence="2" id="KW-1133">Transmembrane helix</keyword>
<dbReference type="PANTHER" id="PTHR39405:SF1">
    <property type="entry name" value="DSC E3 UBIQUITIN LIGASE COMPLEX SUBUNIT 4"/>
    <property type="match status" value="1"/>
</dbReference>
<gene>
    <name evidence="4" type="ORF">HOO65_030910</name>
</gene>
<dbReference type="EMBL" id="JABSNW010000003">
    <property type="protein sequence ID" value="KAL2889409.1"/>
    <property type="molecule type" value="Genomic_DNA"/>
</dbReference>
<keyword evidence="5" id="KW-1185">Reference proteome</keyword>
<feature type="region of interest" description="Disordered" evidence="1">
    <location>
        <begin position="1"/>
        <end position="99"/>
    </location>
</feature>
<evidence type="ECO:0000259" key="3">
    <source>
        <dbReference type="Pfam" id="PF08508"/>
    </source>
</evidence>
<comment type="caution">
    <text evidence="4">The sequence shown here is derived from an EMBL/GenBank/DDBJ whole genome shotgun (WGS) entry which is preliminary data.</text>
</comment>
<reference evidence="4 5" key="1">
    <citation type="submission" date="2020-05" db="EMBL/GenBank/DDBJ databases">
        <title>Ceratocystis lukuohia genome.</title>
        <authorList>
            <person name="Harrington T.C."/>
            <person name="Kim K."/>
            <person name="Mayers C.G."/>
        </authorList>
    </citation>
    <scope>NUCLEOTIDE SEQUENCE [LARGE SCALE GENOMIC DNA]</scope>
    <source>
        <strain evidence="4 5">C4212</strain>
    </source>
</reference>
<feature type="domain" description="DUF1746" evidence="3">
    <location>
        <begin position="147"/>
        <end position="244"/>
    </location>
</feature>
<accession>A0ABR4MM87</accession>
<feature type="compositionally biased region" description="Basic residues" evidence="1">
    <location>
        <begin position="48"/>
        <end position="58"/>
    </location>
</feature>
<feature type="transmembrane region" description="Helical" evidence="2">
    <location>
        <begin position="228"/>
        <end position="247"/>
    </location>
</feature>
<dbReference type="InterPro" id="IPR038967">
    <property type="entry name" value="Dsc4-like"/>
</dbReference>
<dbReference type="PANTHER" id="PTHR39405">
    <property type="entry name" value="DSC E3 UBIQUITIN LIGASE COMPLEX SUBUNIT 4"/>
    <property type="match status" value="1"/>
</dbReference>
<evidence type="ECO:0000313" key="4">
    <source>
        <dbReference type="EMBL" id="KAL2889409.1"/>
    </source>
</evidence>
<feature type="compositionally biased region" description="Low complexity" evidence="1">
    <location>
        <begin position="76"/>
        <end position="86"/>
    </location>
</feature>
<feature type="compositionally biased region" description="Low complexity" evidence="1">
    <location>
        <begin position="19"/>
        <end position="47"/>
    </location>
</feature>
<sequence length="424" mass="45490">MNNDQHITPALGPTHTPGSPESASSLPARPLSSNATSNTASNTAVPLRRPRVLNRRTRSFSLDGATTPSSRADEPGVGSRSRSFRSQGRKRPSKKPSPALTKKLQFVTNILGSLDSLVYVQLATLYYMDFLALGACANPPFSCGARCSLFLFLPRVVAHYTYLTPQPENLNISTAAPANLLGILIPNTLAMAWHLLVALPVASEATRGYMHGGIIIDLIGQKPPITRLVLLALDLFIMILQLIMLAVHLDRDNLRTQIDPKRISPLMLLNLISVARALDQAERGMLPSEPLVPSSSTSEGQQQVASAPSSPGDAASEDGSSLLSRNTADAITSHPDRLDELSSGIAVVGEYNLVGTFRKYAAAVRIPKIFLPSSYSSSASREQQNLAPGNYAATLRELGLGGFARLLRARRTAEQTRTPAEATP</sequence>
<dbReference type="RefSeq" id="XP_070860589.1">
    <property type="nucleotide sequence ID" value="XM_071002217.1"/>
</dbReference>
<keyword evidence="2" id="KW-0472">Membrane</keyword>
<keyword evidence="2" id="KW-0812">Transmembrane</keyword>
<dbReference type="InterPro" id="IPR013715">
    <property type="entry name" value="DUF1746"/>
</dbReference>
<organism evidence="4 5">
    <name type="scientific">Ceratocystis lukuohia</name>
    <dbReference type="NCBI Taxonomy" id="2019550"/>
    <lineage>
        <taxon>Eukaryota</taxon>
        <taxon>Fungi</taxon>
        <taxon>Dikarya</taxon>
        <taxon>Ascomycota</taxon>
        <taxon>Pezizomycotina</taxon>
        <taxon>Sordariomycetes</taxon>
        <taxon>Hypocreomycetidae</taxon>
        <taxon>Microascales</taxon>
        <taxon>Ceratocystidaceae</taxon>
        <taxon>Ceratocystis</taxon>
    </lineage>
</organism>
<proteinExistence type="predicted"/>
<evidence type="ECO:0000256" key="1">
    <source>
        <dbReference type="SAM" id="MobiDB-lite"/>
    </source>
</evidence>
<dbReference type="Pfam" id="PF08508">
    <property type="entry name" value="DUF1746"/>
    <property type="match status" value="1"/>
</dbReference>
<dbReference type="Proteomes" id="UP001610728">
    <property type="component" value="Unassembled WGS sequence"/>
</dbReference>
<dbReference type="GeneID" id="98117727"/>
<feature type="compositionally biased region" description="Polar residues" evidence="1">
    <location>
        <begin position="293"/>
        <end position="304"/>
    </location>
</feature>
<evidence type="ECO:0000256" key="2">
    <source>
        <dbReference type="SAM" id="Phobius"/>
    </source>
</evidence>
<name>A0ABR4MM87_9PEZI</name>
<feature type="region of interest" description="Disordered" evidence="1">
    <location>
        <begin position="286"/>
        <end position="321"/>
    </location>
</feature>
<protein>
    <submittedName>
        <fullName evidence="4">DSC E3 ubiquitin ligase complex subunit 4</fullName>
    </submittedName>
</protein>